<sequence length="227" mass="25985">MCRQHRDNLAWTMVRMAVFGITTASYGEREGTVEQLAVGLGVRAPRDAAAVECEAAIAKNDYTSHKESHSFDRCGHLTTETFTSSDTTDKSTEVLGVKLDGTTETSRKEATINTEQTEGTFISSTKRTTTEEEIHVKEHHKILSDDIEILHESRLEVEEFEYQLTQAGFAGRAFLTKPAMALYSTWLMVNSARRRCQRLLCRRWQRLQPWQVSARLWARKTPLWQWS</sequence>
<comment type="caution">
    <text evidence="1">The sequence shown here is derived from an EMBL/GenBank/DDBJ whole genome shotgun (WGS) entry which is preliminary data.</text>
</comment>
<gene>
    <name evidence="1" type="ORF">SNEC2469_LOCUS32712</name>
</gene>
<dbReference type="EMBL" id="CAJNJA010083596">
    <property type="protein sequence ID" value="CAE7935404.1"/>
    <property type="molecule type" value="Genomic_DNA"/>
</dbReference>
<dbReference type="AlphaFoldDB" id="A0A813C047"/>
<evidence type="ECO:0000313" key="1">
    <source>
        <dbReference type="EMBL" id="CAE7935404.1"/>
    </source>
</evidence>
<reference evidence="1" key="1">
    <citation type="submission" date="2021-02" db="EMBL/GenBank/DDBJ databases">
        <authorList>
            <person name="Dougan E. K."/>
            <person name="Rhodes N."/>
            <person name="Thang M."/>
            <person name="Chan C."/>
        </authorList>
    </citation>
    <scope>NUCLEOTIDE SEQUENCE</scope>
</reference>
<dbReference type="Proteomes" id="UP000601435">
    <property type="component" value="Unassembled WGS sequence"/>
</dbReference>
<name>A0A813C047_9DINO</name>
<organism evidence="1 2">
    <name type="scientific">Symbiodinium necroappetens</name>
    <dbReference type="NCBI Taxonomy" id="1628268"/>
    <lineage>
        <taxon>Eukaryota</taxon>
        <taxon>Sar</taxon>
        <taxon>Alveolata</taxon>
        <taxon>Dinophyceae</taxon>
        <taxon>Suessiales</taxon>
        <taxon>Symbiodiniaceae</taxon>
        <taxon>Symbiodinium</taxon>
    </lineage>
</organism>
<dbReference type="OrthoDB" id="10323470at2759"/>
<protein>
    <submittedName>
        <fullName evidence="1">Uncharacterized protein</fullName>
    </submittedName>
</protein>
<keyword evidence="2" id="KW-1185">Reference proteome</keyword>
<evidence type="ECO:0000313" key="2">
    <source>
        <dbReference type="Proteomes" id="UP000601435"/>
    </source>
</evidence>
<accession>A0A813C047</accession>
<proteinExistence type="predicted"/>